<dbReference type="Proteomes" id="UP000583944">
    <property type="component" value="Unassembled WGS sequence"/>
</dbReference>
<evidence type="ECO:0008006" key="4">
    <source>
        <dbReference type="Google" id="ProtNLM"/>
    </source>
</evidence>
<evidence type="ECO:0000256" key="1">
    <source>
        <dbReference type="SAM" id="Phobius"/>
    </source>
</evidence>
<sequence length="402" mass="46147">MISFLLFYFFFCEHVSVSFFFLSYFFWRLIFFSDDFYQPLSIFFCSPLPRHSWQCEAWDPIRFLFFFFFLGVCVCVCGEEKEEKEEERREKPLPRKKKMSNDPSMNTALLNFCTSLSNGSGSGDREQLPRRNSEELQWLKEALASVEAPERQIKRLLETVARDGVTEDDCAAALEELSELVEDINWAVEFSLMNGHRIMLDLLRRGKLTAESEPVRQGAAMVIAHAAQLNERVQKCFEEAQWEEVLIPLLREEKAPAVFAALLHSCSCLCREYSPNALLFKKAGGIEVITRVLRSESLDGCDKKIIKRVLFLVGYLTEVLDIATEDMIRSVSVHAASSDEEIQMNVAQTLFLVAEKSCAIVRRVLKEVAPGCLVRWRNALLGEEDDPRRRLVNKLDREGHDG</sequence>
<evidence type="ECO:0000313" key="3">
    <source>
        <dbReference type="Proteomes" id="UP000583944"/>
    </source>
</evidence>
<accession>A0A7J6Y0H6</accession>
<protein>
    <recommendedName>
        <fullName evidence="4">Nucleotide exchange factor Fes1 domain-containing protein</fullName>
    </recommendedName>
</protein>
<dbReference type="SUPFAM" id="SSF48371">
    <property type="entry name" value="ARM repeat"/>
    <property type="match status" value="1"/>
</dbReference>
<gene>
    <name evidence="2" type="ORF">ECC02_007133</name>
</gene>
<keyword evidence="1" id="KW-1133">Transmembrane helix</keyword>
<dbReference type="VEuPathDB" id="TriTrypDB:ECC02_007133"/>
<organism evidence="2 3">
    <name type="scientific">Trypanosoma cruzi</name>
    <dbReference type="NCBI Taxonomy" id="5693"/>
    <lineage>
        <taxon>Eukaryota</taxon>
        <taxon>Discoba</taxon>
        <taxon>Euglenozoa</taxon>
        <taxon>Kinetoplastea</taxon>
        <taxon>Metakinetoplastina</taxon>
        <taxon>Trypanosomatida</taxon>
        <taxon>Trypanosomatidae</taxon>
        <taxon>Trypanosoma</taxon>
        <taxon>Schizotrypanum</taxon>
    </lineage>
</organism>
<dbReference type="EMBL" id="JABDHM010000061">
    <property type="protein sequence ID" value="KAF5219906.1"/>
    <property type="molecule type" value="Genomic_DNA"/>
</dbReference>
<dbReference type="PANTHER" id="PTHR19316">
    <property type="entry name" value="PROTEIN FOLDING REGULATOR"/>
    <property type="match status" value="1"/>
</dbReference>
<keyword evidence="1" id="KW-0472">Membrane</keyword>
<name>A0A7J6Y0H6_TRYCR</name>
<dbReference type="VEuPathDB" id="TriTrypDB:BCY84_03343"/>
<dbReference type="PANTHER" id="PTHR19316:SF18">
    <property type="entry name" value="HSP70-BINDING PROTEIN 1"/>
    <property type="match status" value="1"/>
</dbReference>
<feature type="transmembrane region" description="Helical" evidence="1">
    <location>
        <begin position="7"/>
        <end position="27"/>
    </location>
</feature>
<proteinExistence type="predicted"/>
<dbReference type="InterPro" id="IPR050693">
    <property type="entry name" value="Hsp70_NEF-Inhibitors"/>
</dbReference>
<reference evidence="2 3" key="1">
    <citation type="journal article" date="2019" name="Genome Biol. Evol.">
        <title>Nanopore Sequencing Significantly Improves Genome Assembly of the Protozoan Parasite Trypanosoma cruzi.</title>
        <authorList>
            <person name="Diaz-Viraque F."/>
            <person name="Pita S."/>
            <person name="Greif G."/>
            <person name="de Souza R.C.M."/>
            <person name="Iraola G."/>
            <person name="Robello C."/>
        </authorList>
    </citation>
    <scope>NUCLEOTIDE SEQUENCE [LARGE SCALE GENOMIC DNA]</scope>
    <source>
        <strain evidence="2 3">Berenice</strain>
    </source>
</reference>
<dbReference type="AlphaFoldDB" id="A0A7J6Y0H6"/>
<dbReference type="Gene3D" id="1.25.10.10">
    <property type="entry name" value="Leucine-rich Repeat Variant"/>
    <property type="match status" value="1"/>
</dbReference>
<dbReference type="InterPro" id="IPR016024">
    <property type="entry name" value="ARM-type_fold"/>
</dbReference>
<dbReference type="GO" id="GO:0000774">
    <property type="term" value="F:adenyl-nucleotide exchange factor activity"/>
    <property type="evidence" value="ECO:0007669"/>
    <property type="project" value="TreeGrafter"/>
</dbReference>
<keyword evidence="1" id="KW-0812">Transmembrane</keyword>
<evidence type="ECO:0000313" key="2">
    <source>
        <dbReference type="EMBL" id="KAF5219906.1"/>
    </source>
</evidence>
<dbReference type="InterPro" id="IPR011989">
    <property type="entry name" value="ARM-like"/>
</dbReference>
<dbReference type="GO" id="GO:0005783">
    <property type="term" value="C:endoplasmic reticulum"/>
    <property type="evidence" value="ECO:0007669"/>
    <property type="project" value="TreeGrafter"/>
</dbReference>
<comment type="caution">
    <text evidence="2">The sequence shown here is derived from an EMBL/GenBank/DDBJ whole genome shotgun (WGS) entry which is preliminary data.</text>
</comment>